<reference evidence="2 3" key="1">
    <citation type="submission" date="2019-04" db="EMBL/GenBank/DDBJ databases">
        <authorList>
            <person name="Feng G."/>
            <person name="Zhu H."/>
        </authorList>
    </citation>
    <scope>NUCLEOTIDE SEQUENCE [LARGE SCALE GENOMIC DNA]</scope>
    <source>
        <strain evidence="2 3">6HR-1</strain>
    </source>
</reference>
<protein>
    <submittedName>
        <fullName evidence="2">Molybdopterin-guanine dinucleotide biosynthesis protein B</fullName>
    </submittedName>
</protein>
<dbReference type="AlphaFoldDB" id="A0A4Z0NNU6"/>
<dbReference type="RefSeq" id="WP_135416094.1">
    <property type="nucleotide sequence ID" value="NZ_SRLB01000011.1"/>
</dbReference>
<keyword evidence="3" id="KW-1185">Reference proteome</keyword>
<dbReference type="Pfam" id="PF03205">
    <property type="entry name" value="MobB"/>
    <property type="match status" value="1"/>
</dbReference>
<dbReference type="EMBL" id="SRLB01000011">
    <property type="protein sequence ID" value="TGD98376.1"/>
    <property type="molecule type" value="Genomic_DNA"/>
</dbReference>
<accession>A0A4Z0NNU6</accession>
<name>A0A4Z0NNU6_9HYPH</name>
<dbReference type="GO" id="GO:0005525">
    <property type="term" value="F:GTP binding"/>
    <property type="evidence" value="ECO:0007669"/>
    <property type="project" value="InterPro"/>
</dbReference>
<dbReference type="InterPro" id="IPR004435">
    <property type="entry name" value="MobB_dom"/>
</dbReference>
<evidence type="ECO:0000259" key="1">
    <source>
        <dbReference type="Pfam" id="PF03205"/>
    </source>
</evidence>
<feature type="domain" description="Molybdopterin-guanine dinucleotide biosynthesis protein B (MobB)" evidence="1">
    <location>
        <begin position="3"/>
        <end position="133"/>
    </location>
</feature>
<sequence length="187" mass="20778">MRVIGLAGWSGAGKTTLLVRLIPVLRARSLRVATLKHAHHAFDVDQPGKDSWRHREAGASEVIVSSRRRTVQIREVEEEARLPDLLRRLSPCDLVVVEGFKREAHPKLEVYRHANGRPPLHPDDPRIVAVASDHPFPEAGRPVVPLDAVETVADIVLARSEPLAALLERLDPHRLDGHRLEDHGAAD</sequence>
<dbReference type="NCBIfam" id="TIGR00176">
    <property type="entry name" value="mobB"/>
    <property type="match status" value="1"/>
</dbReference>
<proteinExistence type="predicted"/>
<dbReference type="InterPro" id="IPR052539">
    <property type="entry name" value="MGD_biosynthesis_adapter"/>
</dbReference>
<dbReference type="PANTHER" id="PTHR40072:SF1">
    <property type="entry name" value="MOLYBDOPTERIN-GUANINE DINUCLEOTIDE BIOSYNTHESIS ADAPTER PROTEIN"/>
    <property type="match status" value="1"/>
</dbReference>
<dbReference type="GO" id="GO:0006777">
    <property type="term" value="P:Mo-molybdopterin cofactor biosynthetic process"/>
    <property type="evidence" value="ECO:0007669"/>
    <property type="project" value="InterPro"/>
</dbReference>
<dbReference type="PANTHER" id="PTHR40072">
    <property type="entry name" value="MOLYBDOPTERIN-GUANINE DINUCLEOTIDE BIOSYNTHESIS ADAPTER PROTEIN-RELATED"/>
    <property type="match status" value="1"/>
</dbReference>
<dbReference type="CDD" id="cd03116">
    <property type="entry name" value="MobB"/>
    <property type="match status" value="1"/>
</dbReference>
<dbReference type="Gene3D" id="3.40.50.300">
    <property type="entry name" value="P-loop containing nucleotide triphosphate hydrolases"/>
    <property type="match status" value="1"/>
</dbReference>
<organism evidence="2 3">
    <name type="scientific">Methylobacterium nonmethylotrophicum</name>
    <dbReference type="NCBI Taxonomy" id="1141884"/>
    <lineage>
        <taxon>Bacteria</taxon>
        <taxon>Pseudomonadati</taxon>
        <taxon>Pseudomonadota</taxon>
        <taxon>Alphaproteobacteria</taxon>
        <taxon>Hyphomicrobiales</taxon>
        <taxon>Methylobacteriaceae</taxon>
        <taxon>Methylobacterium</taxon>
    </lineage>
</organism>
<evidence type="ECO:0000313" key="2">
    <source>
        <dbReference type="EMBL" id="TGD98376.1"/>
    </source>
</evidence>
<dbReference type="Proteomes" id="UP000297535">
    <property type="component" value="Unassembled WGS sequence"/>
</dbReference>
<dbReference type="SUPFAM" id="SSF52540">
    <property type="entry name" value="P-loop containing nucleoside triphosphate hydrolases"/>
    <property type="match status" value="1"/>
</dbReference>
<dbReference type="InterPro" id="IPR027417">
    <property type="entry name" value="P-loop_NTPase"/>
</dbReference>
<dbReference type="OrthoDB" id="9804758at2"/>
<evidence type="ECO:0000313" key="3">
    <source>
        <dbReference type="Proteomes" id="UP000297535"/>
    </source>
</evidence>
<comment type="caution">
    <text evidence="2">The sequence shown here is derived from an EMBL/GenBank/DDBJ whole genome shotgun (WGS) entry which is preliminary data.</text>
</comment>
<gene>
    <name evidence="2" type="primary">mobB</name>
    <name evidence="2" type="ORF">EU555_16900</name>
</gene>